<evidence type="ECO:0000259" key="2">
    <source>
        <dbReference type="Pfam" id="PF00561"/>
    </source>
</evidence>
<dbReference type="PANTHER" id="PTHR43798:SF31">
    <property type="entry name" value="AB HYDROLASE SUPERFAMILY PROTEIN YCLE"/>
    <property type="match status" value="1"/>
</dbReference>
<proteinExistence type="predicted"/>
<dbReference type="PRINTS" id="PR00111">
    <property type="entry name" value="ABHYDROLASE"/>
</dbReference>
<dbReference type="Gene3D" id="3.40.50.1820">
    <property type="entry name" value="alpha/beta hydrolase"/>
    <property type="match status" value="1"/>
</dbReference>
<name>A0ABT3MU97_9GAMM</name>
<evidence type="ECO:0000313" key="3">
    <source>
        <dbReference type="EMBL" id="MCW7552938.1"/>
    </source>
</evidence>
<keyword evidence="1 3" id="KW-0378">Hydrolase</keyword>
<protein>
    <submittedName>
        <fullName evidence="3">Alpha/beta hydrolase</fullName>
    </submittedName>
</protein>
<dbReference type="PANTHER" id="PTHR43798">
    <property type="entry name" value="MONOACYLGLYCEROL LIPASE"/>
    <property type="match status" value="1"/>
</dbReference>
<dbReference type="InterPro" id="IPR050266">
    <property type="entry name" value="AB_hydrolase_sf"/>
</dbReference>
<sequence>MTYQTSPAGTCYQVSGDGEAIVLIHGVGLDQFMWGGQLVSLTPSYKTITYDMLGHGHSHQPSDSANLKDYADQLKELLNHLQVEKACVIGFSMGGLVARAFALHYPEHLNAMVIMNSVFNRTEKQRERVKARTKEVAVKGPAANIEPAIDRWFSPEYVAANPAQVNATRKRLKNNSHMGYLKTYELFANSDNYMVEQLSEVKIPTLVLTGELDVGSTPQMTYALAECMPEAKAEVLDGERHMMPVESPKQVNDSLQRFLTTIYNRPDNQE</sequence>
<dbReference type="Pfam" id="PF00561">
    <property type="entry name" value="Abhydrolase_1"/>
    <property type="match status" value="1"/>
</dbReference>
<dbReference type="Proteomes" id="UP001209854">
    <property type="component" value="Unassembled WGS sequence"/>
</dbReference>
<dbReference type="GO" id="GO:0016787">
    <property type="term" value="F:hydrolase activity"/>
    <property type="evidence" value="ECO:0007669"/>
    <property type="project" value="UniProtKB-KW"/>
</dbReference>
<keyword evidence="4" id="KW-1185">Reference proteome</keyword>
<dbReference type="SUPFAM" id="SSF53474">
    <property type="entry name" value="alpha/beta-Hydrolases"/>
    <property type="match status" value="1"/>
</dbReference>
<feature type="domain" description="AB hydrolase-1" evidence="2">
    <location>
        <begin position="20"/>
        <end position="247"/>
    </location>
</feature>
<comment type="caution">
    <text evidence="3">The sequence shown here is derived from an EMBL/GenBank/DDBJ whole genome shotgun (WGS) entry which is preliminary data.</text>
</comment>
<evidence type="ECO:0000256" key="1">
    <source>
        <dbReference type="ARBA" id="ARBA00022801"/>
    </source>
</evidence>
<organism evidence="3 4">
    <name type="scientific">Endozoicomonas gorgoniicola</name>
    <dbReference type="NCBI Taxonomy" id="1234144"/>
    <lineage>
        <taxon>Bacteria</taxon>
        <taxon>Pseudomonadati</taxon>
        <taxon>Pseudomonadota</taxon>
        <taxon>Gammaproteobacteria</taxon>
        <taxon>Oceanospirillales</taxon>
        <taxon>Endozoicomonadaceae</taxon>
        <taxon>Endozoicomonas</taxon>
    </lineage>
</organism>
<accession>A0ABT3MU97</accession>
<reference evidence="3 4" key="1">
    <citation type="submission" date="2022-10" db="EMBL/GenBank/DDBJ databases">
        <title>High-quality genome sequences of two octocoral-associated bacteria, Endozoicomonas euniceicola EF212 and Endozoicomonas gorgoniicola PS125.</title>
        <authorList>
            <person name="Chiou Y.-J."/>
            <person name="Chen Y.-H."/>
        </authorList>
    </citation>
    <scope>NUCLEOTIDE SEQUENCE [LARGE SCALE GENOMIC DNA]</scope>
    <source>
        <strain evidence="3 4">PS125</strain>
    </source>
</reference>
<dbReference type="RefSeq" id="WP_262567840.1">
    <property type="nucleotide sequence ID" value="NZ_JAPFCC010000001.1"/>
</dbReference>
<gene>
    <name evidence="3" type="ORF">NX722_09840</name>
</gene>
<dbReference type="InterPro" id="IPR000073">
    <property type="entry name" value="AB_hydrolase_1"/>
</dbReference>
<dbReference type="EMBL" id="JAPFCC010000001">
    <property type="protein sequence ID" value="MCW7552938.1"/>
    <property type="molecule type" value="Genomic_DNA"/>
</dbReference>
<evidence type="ECO:0000313" key="4">
    <source>
        <dbReference type="Proteomes" id="UP001209854"/>
    </source>
</evidence>
<dbReference type="InterPro" id="IPR029058">
    <property type="entry name" value="AB_hydrolase_fold"/>
</dbReference>